<accession>A0A7H0VIA4</accession>
<name>A0A7H0VIA4_9FLAO</name>
<dbReference type="EMBL" id="CP060139">
    <property type="protein sequence ID" value="QNR25452.1"/>
    <property type="molecule type" value="Genomic_DNA"/>
</dbReference>
<dbReference type="AlphaFoldDB" id="A0A7H0VIA4"/>
<dbReference type="Proteomes" id="UP000516305">
    <property type="component" value="Chromosome"/>
</dbReference>
<organism evidence="2 3">
    <name type="scientific">Croceimicrobium hydrocarbonivorans</name>
    <dbReference type="NCBI Taxonomy" id="2761580"/>
    <lineage>
        <taxon>Bacteria</taxon>
        <taxon>Pseudomonadati</taxon>
        <taxon>Bacteroidota</taxon>
        <taxon>Flavobacteriia</taxon>
        <taxon>Flavobacteriales</taxon>
        <taxon>Owenweeksiaceae</taxon>
        <taxon>Croceimicrobium</taxon>
    </lineage>
</organism>
<reference evidence="2 3" key="1">
    <citation type="submission" date="2020-08" db="EMBL/GenBank/DDBJ databases">
        <title>Croceimicrobium hydrocarbonivorans gen. nov., sp. nov., a novel marine bacterium isolated from a bacterial consortium that degrades polyethylene terephthalate.</title>
        <authorList>
            <person name="Liu R."/>
        </authorList>
    </citation>
    <scope>NUCLEOTIDE SEQUENCE [LARGE SCALE GENOMIC DNA]</scope>
    <source>
        <strain evidence="2 3">A20-9</strain>
    </source>
</reference>
<dbReference type="RefSeq" id="WP_210759980.1">
    <property type="nucleotide sequence ID" value="NZ_CP060139.1"/>
</dbReference>
<dbReference type="InterPro" id="IPR021457">
    <property type="entry name" value="DUF3108"/>
</dbReference>
<feature type="chain" id="PRO_5028946501" evidence="1">
    <location>
        <begin position="22"/>
        <end position="272"/>
    </location>
</feature>
<keyword evidence="3" id="KW-1185">Reference proteome</keyword>
<sequence length="272" mass="31570">MKALFLSLLTLVPLASMPSLSADEKPQAAQRVEQLRNLNQRAFKPGEVLEYRIRYGLIEAGKAKLEVKEIVERSGRPSYHVVGTGRTTGMTEWFFKTRDRYESFIDTEAMVPWEFIRDVNEGGYEIERHLIFDQYQQTVRDLKAMHKGEFSYEEYAQDMISAFYYARSWDATKLKKGDEISFTMFLDHEQFPFKLVVLGRENVETDWGDISCLALRPKLQEGRVFSEEEGMTIYVSDDENKVPILIESSLFIGSIRVELTGYKGLRHKLSFK</sequence>
<keyword evidence="1" id="KW-0732">Signal</keyword>
<evidence type="ECO:0000256" key="1">
    <source>
        <dbReference type="SAM" id="SignalP"/>
    </source>
</evidence>
<evidence type="ECO:0000313" key="3">
    <source>
        <dbReference type="Proteomes" id="UP000516305"/>
    </source>
</evidence>
<dbReference type="Pfam" id="PF11306">
    <property type="entry name" value="DUF3108"/>
    <property type="match status" value="1"/>
</dbReference>
<feature type="signal peptide" evidence="1">
    <location>
        <begin position="1"/>
        <end position="21"/>
    </location>
</feature>
<dbReference type="KEGG" id="chyd:H4K34_06325"/>
<proteinExistence type="predicted"/>
<gene>
    <name evidence="2" type="ORF">H4K34_06325</name>
</gene>
<protein>
    <submittedName>
        <fullName evidence="2">DUF3108 domain-containing protein</fullName>
    </submittedName>
</protein>
<evidence type="ECO:0000313" key="2">
    <source>
        <dbReference type="EMBL" id="QNR25452.1"/>
    </source>
</evidence>